<dbReference type="EC" id="3.5.3.6" evidence="6"/>
<gene>
    <name evidence="6" type="primary">arcA</name>
    <name evidence="8" type="ORF">J0B03_07925</name>
</gene>
<dbReference type="HAMAP" id="MF_00242">
    <property type="entry name" value="Arg_deiminase"/>
    <property type="match status" value="1"/>
</dbReference>
<dbReference type="EMBL" id="CP071444">
    <property type="protein sequence ID" value="QSX07748.1"/>
    <property type="molecule type" value="Genomic_DNA"/>
</dbReference>
<name>A0A975AH87_9FIRM</name>
<dbReference type="Gene3D" id="3.75.10.10">
    <property type="entry name" value="L-arginine/glycine Amidinotransferase, Chain A"/>
    <property type="match status" value="1"/>
</dbReference>
<dbReference type="GO" id="GO:0005737">
    <property type="term" value="C:cytoplasm"/>
    <property type="evidence" value="ECO:0007669"/>
    <property type="project" value="UniProtKB-SubCell"/>
</dbReference>
<keyword evidence="6" id="KW-0963">Cytoplasm</keyword>
<dbReference type="SUPFAM" id="SSF55909">
    <property type="entry name" value="Pentein"/>
    <property type="match status" value="1"/>
</dbReference>
<dbReference type="AlphaFoldDB" id="A0A975AH87"/>
<feature type="active site" description="Amidino-cysteine intermediate" evidence="6 7">
    <location>
        <position position="400"/>
    </location>
</feature>
<sequence>MIQDQIKQLQVCSEVGPLKKVMLHRPGRELERILPEQLSELLFEDIPWLSRMQKEHDGFARELKESGVEIFYVEDLLQDVLHDEVRRRKVLEDVLEGSDTCDKPAKDFLYEYLQEKSAGEFVDYMIGGINKEDIKEFKKVKSLSDFVEDPHYFYINPLPNLYFMRDPAVVIGDGIAIGSMHSPVRKRESGFMRLLYEHHPLFARGEMDLYFSNDFQHTLEGGDVLVLSKDTLAVGCSQRTGVAGIELLADQLFSSHSDIRNLLIIQIPKVRAYMHLDTVFTMIDYDKFTIYSGILDAVNVFSVTKTESGAFDYAQEENLQKALEKYLKTSLELIPSGGDDPVTAAREQWNDGTNTLAIAPGKVVAYGRNEVSNRVLRSRGINVIEIEASELVRGRGGPRCMSMPLHRTDQ</sequence>
<evidence type="ECO:0000256" key="4">
    <source>
        <dbReference type="ARBA" id="ARBA00022801"/>
    </source>
</evidence>
<evidence type="ECO:0000256" key="2">
    <source>
        <dbReference type="ARBA" id="ARBA00010206"/>
    </source>
</evidence>
<dbReference type="PIRSF" id="PIRSF006356">
    <property type="entry name" value="Arg_deiminase"/>
    <property type="match status" value="1"/>
</dbReference>
<dbReference type="NCBIfam" id="NF002381">
    <property type="entry name" value="PRK01388.1"/>
    <property type="match status" value="1"/>
</dbReference>
<dbReference type="Gene3D" id="1.10.3930.10">
    <property type="entry name" value="Arginine deiminase"/>
    <property type="match status" value="1"/>
</dbReference>
<dbReference type="GO" id="GO:0019546">
    <property type="term" value="P:L-arginine deiminase pathway"/>
    <property type="evidence" value="ECO:0007669"/>
    <property type="project" value="TreeGrafter"/>
</dbReference>
<accession>A0A975AH87</accession>
<keyword evidence="4 6" id="KW-0378">Hydrolase</keyword>
<dbReference type="PRINTS" id="PR01466">
    <property type="entry name" value="ARGDEIMINASE"/>
</dbReference>
<evidence type="ECO:0000256" key="1">
    <source>
        <dbReference type="ARBA" id="ARBA00005213"/>
    </source>
</evidence>
<evidence type="ECO:0000256" key="7">
    <source>
        <dbReference type="PIRSR" id="PIRSR006356-1"/>
    </source>
</evidence>
<dbReference type="Proteomes" id="UP000663499">
    <property type="component" value="Chromosome"/>
</dbReference>
<dbReference type="GO" id="GO:0016990">
    <property type="term" value="F:arginine deiminase activity"/>
    <property type="evidence" value="ECO:0007669"/>
    <property type="project" value="UniProtKB-UniRule"/>
</dbReference>
<comment type="catalytic activity">
    <reaction evidence="5 6">
        <text>L-arginine + H2O = L-citrulline + NH4(+)</text>
        <dbReference type="Rhea" id="RHEA:19597"/>
        <dbReference type="ChEBI" id="CHEBI:15377"/>
        <dbReference type="ChEBI" id="CHEBI:28938"/>
        <dbReference type="ChEBI" id="CHEBI:32682"/>
        <dbReference type="ChEBI" id="CHEBI:57743"/>
        <dbReference type="EC" id="3.5.3.6"/>
    </reaction>
</comment>
<protein>
    <recommendedName>
        <fullName evidence="6">Arginine deiminase</fullName>
        <shortName evidence="6">ADI</shortName>
        <ecNumber evidence="6">3.5.3.6</ecNumber>
    </recommendedName>
    <alternativeName>
        <fullName evidence="6">Arginine dihydrolase</fullName>
        <shortName evidence="6">AD</shortName>
    </alternativeName>
</protein>
<organism evidence="8 9">
    <name type="scientific">Alkalibacter rhizosphaerae</name>
    <dbReference type="NCBI Taxonomy" id="2815577"/>
    <lineage>
        <taxon>Bacteria</taxon>
        <taxon>Bacillati</taxon>
        <taxon>Bacillota</taxon>
        <taxon>Clostridia</taxon>
        <taxon>Eubacteriales</taxon>
        <taxon>Eubacteriaceae</taxon>
        <taxon>Alkalibacter</taxon>
    </lineage>
</organism>
<dbReference type="KEGG" id="alka:J0B03_07925"/>
<dbReference type="InterPro" id="IPR003876">
    <property type="entry name" value="Arg_deiminase"/>
</dbReference>
<keyword evidence="9" id="KW-1185">Reference proteome</keyword>
<comment type="pathway">
    <text evidence="1 6">Amino-acid degradation; L-arginine degradation via ADI pathway; carbamoyl phosphate from L-arginine: step 1/2.</text>
</comment>
<keyword evidence="3 6" id="KW-0056">Arginine metabolism</keyword>
<evidence type="ECO:0000256" key="3">
    <source>
        <dbReference type="ARBA" id="ARBA00022503"/>
    </source>
</evidence>
<evidence type="ECO:0000256" key="6">
    <source>
        <dbReference type="HAMAP-Rule" id="MF_00242"/>
    </source>
</evidence>
<comment type="similarity">
    <text evidence="2 6">Belongs to the arginine deiminase family.</text>
</comment>
<comment type="subcellular location">
    <subcellularLocation>
        <location evidence="6">Cytoplasm</location>
    </subcellularLocation>
</comment>
<evidence type="ECO:0000313" key="9">
    <source>
        <dbReference type="Proteomes" id="UP000663499"/>
    </source>
</evidence>
<dbReference type="RefSeq" id="WP_207299090.1">
    <property type="nucleotide sequence ID" value="NZ_CP071444.1"/>
</dbReference>
<dbReference type="PANTHER" id="PTHR47271:SF2">
    <property type="entry name" value="ARGININE DEIMINASE"/>
    <property type="match status" value="1"/>
</dbReference>
<evidence type="ECO:0000313" key="8">
    <source>
        <dbReference type="EMBL" id="QSX07748.1"/>
    </source>
</evidence>
<proteinExistence type="inferred from homology"/>
<dbReference type="PANTHER" id="PTHR47271">
    <property type="entry name" value="ARGININE DEIMINASE"/>
    <property type="match status" value="1"/>
</dbReference>
<reference evidence="8" key="1">
    <citation type="submission" date="2021-03" db="EMBL/GenBank/DDBJ databases">
        <title>Alkalibacter marinus sp. nov., isolated from tidal flat sediment.</title>
        <authorList>
            <person name="Namirimu T."/>
            <person name="Yang J.-A."/>
            <person name="Yang S.-H."/>
            <person name="Kim Y.-J."/>
            <person name="Kwon K.K."/>
        </authorList>
    </citation>
    <scope>NUCLEOTIDE SEQUENCE</scope>
    <source>
        <strain evidence="8">ES005</strain>
    </source>
</reference>
<dbReference type="Pfam" id="PF02274">
    <property type="entry name" value="ADI"/>
    <property type="match status" value="1"/>
</dbReference>
<evidence type="ECO:0000256" key="5">
    <source>
        <dbReference type="ARBA" id="ARBA00049429"/>
    </source>
</evidence>